<dbReference type="AlphaFoldDB" id="A0A9W9YM81"/>
<feature type="transmembrane region" description="Helical" evidence="1">
    <location>
        <begin position="92"/>
        <end position="114"/>
    </location>
</feature>
<name>A0A9W9YM81_9CNID</name>
<dbReference type="GO" id="GO:0005544">
    <property type="term" value="F:calcium-dependent phospholipid binding"/>
    <property type="evidence" value="ECO:0007669"/>
    <property type="project" value="TreeGrafter"/>
</dbReference>
<dbReference type="PANTHER" id="PTHR10728:SF40">
    <property type="entry name" value="PATATIN FAMILY PROTEIN"/>
    <property type="match status" value="1"/>
</dbReference>
<gene>
    <name evidence="2" type="ORF">OS493_023866</name>
</gene>
<dbReference type="GO" id="GO:0046475">
    <property type="term" value="P:glycerophospholipid catabolic process"/>
    <property type="evidence" value="ECO:0007669"/>
    <property type="project" value="TreeGrafter"/>
</dbReference>
<dbReference type="GO" id="GO:0005509">
    <property type="term" value="F:calcium ion binding"/>
    <property type="evidence" value="ECO:0007669"/>
    <property type="project" value="TreeGrafter"/>
</dbReference>
<keyword evidence="1" id="KW-0812">Transmembrane</keyword>
<feature type="transmembrane region" description="Helical" evidence="1">
    <location>
        <begin position="479"/>
        <end position="498"/>
    </location>
</feature>
<comment type="caution">
    <text evidence="2">The sequence shown here is derived from an EMBL/GenBank/DDBJ whole genome shotgun (WGS) entry which is preliminary data.</text>
</comment>
<dbReference type="PANTHER" id="PTHR10728">
    <property type="entry name" value="CYTOSOLIC PHOSPHOLIPASE A2"/>
    <property type="match status" value="1"/>
</dbReference>
<evidence type="ECO:0000256" key="1">
    <source>
        <dbReference type="SAM" id="Phobius"/>
    </source>
</evidence>
<dbReference type="InterPro" id="IPR016035">
    <property type="entry name" value="Acyl_Trfase/lysoPLipase"/>
</dbReference>
<dbReference type="Proteomes" id="UP001163046">
    <property type="component" value="Unassembled WGS sequence"/>
</dbReference>
<keyword evidence="1" id="KW-1133">Transmembrane helix</keyword>
<protein>
    <recommendedName>
        <fullName evidence="4">PNPLA domain-containing protein</fullName>
    </recommendedName>
</protein>
<dbReference type="Gene3D" id="3.40.1090.10">
    <property type="entry name" value="Cytosolic phospholipase A2 catalytic domain"/>
    <property type="match status" value="1"/>
</dbReference>
<feature type="transmembrane region" description="Helical" evidence="1">
    <location>
        <begin position="277"/>
        <end position="298"/>
    </location>
</feature>
<dbReference type="EMBL" id="MU827319">
    <property type="protein sequence ID" value="KAJ7357727.1"/>
    <property type="molecule type" value="Genomic_DNA"/>
</dbReference>
<feature type="transmembrane region" description="Helical" evidence="1">
    <location>
        <begin position="246"/>
        <end position="265"/>
    </location>
</feature>
<keyword evidence="1" id="KW-0472">Membrane</keyword>
<feature type="transmembrane region" description="Helical" evidence="1">
    <location>
        <begin position="193"/>
        <end position="213"/>
    </location>
</feature>
<proteinExistence type="predicted"/>
<feature type="transmembrane region" description="Helical" evidence="1">
    <location>
        <begin position="166"/>
        <end position="186"/>
    </location>
</feature>
<evidence type="ECO:0000313" key="3">
    <source>
        <dbReference type="Proteomes" id="UP001163046"/>
    </source>
</evidence>
<dbReference type="OrthoDB" id="407010at2759"/>
<dbReference type="SUPFAM" id="SSF52151">
    <property type="entry name" value="FabD/lysophospholipase-like"/>
    <property type="match status" value="1"/>
</dbReference>
<dbReference type="GO" id="GO:0047498">
    <property type="term" value="F:calcium-dependent phospholipase A2 activity"/>
    <property type="evidence" value="ECO:0007669"/>
    <property type="project" value="TreeGrafter"/>
</dbReference>
<dbReference type="GO" id="GO:0005829">
    <property type="term" value="C:cytosol"/>
    <property type="evidence" value="ECO:0007669"/>
    <property type="project" value="TreeGrafter"/>
</dbReference>
<accession>A0A9W9YM81</accession>
<organism evidence="2 3">
    <name type="scientific">Desmophyllum pertusum</name>
    <dbReference type="NCBI Taxonomy" id="174260"/>
    <lineage>
        <taxon>Eukaryota</taxon>
        <taxon>Metazoa</taxon>
        <taxon>Cnidaria</taxon>
        <taxon>Anthozoa</taxon>
        <taxon>Hexacorallia</taxon>
        <taxon>Scleractinia</taxon>
        <taxon>Caryophylliina</taxon>
        <taxon>Caryophylliidae</taxon>
        <taxon>Desmophyllum</taxon>
    </lineage>
</organism>
<evidence type="ECO:0000313" key="2">
    <source>
        <dbReference type="EMBL" id="KAJ7357727.1"/>
    </source>
</evidence>
<feature type="transmembrane region" description="Helical" evidence="1">
    <location>
        <begin position="504"/>
        <end position="525"/>
    </location>
</feature>
<feature type="transmembrane region" description="Helical" evidence="1">
    <location>
        <begin position="219"/>
        <end position="239"/>
    </location>
</feature>
<keyword evidence="3" id="KW-1185">Reference proteome</keyword>
<sequence length="801" mass="90229">MAKLGLSFSGGGTRSAAFCSGVLRRLLQKNVNVDYLSCVSGGGYTGTAYLDWKYRHGKKDNKKWHQEFFNHLRENIGLICNFQKPCQAILEFLAIFALILFVVIIAPVLLWSAYAHPLAYIIDFLFGSILRGGDPSCPEVARNNPNITVVQCEEERRGSGMIYRRFALFASPVVLSLIAYVIKSFVQKGKGFFQFLVNTGVIFFALVFFPWFINEFFRFLPDWMKLLISVPLFVIWISFPLMRRHATLMTVVYFYSFVIQLRVFRNTSLFIEYSEDLFNKLLGVSTLLIWIGPLIGTIQQRLVHVYVRWLIQKAFYYPKTVGTCGCSGISWRDLFLYCPTFRKPKVQAMNSSEALTLDDLDNVTPTYIGCVTINRWRRTPSPREAHYEVLTMTPHEIERLDRAPDDQEFHGKLMPTDVFLSDSAATSAAAIDHDSGGMQGDEEPFRDLKVMLGLSVGASVVADKRHEEKRHSCIQMLPALIEFIRVLPLAIFLAIYLKTSNNEYLAVGVLTFLGISLLLTVMALVPTGGRDAGRLERLARWCTINISFVQFFRKMMQMTNVGPSPPPVLALSDGGHIENLGLLPLLKLRLKTIVAVDGSRFILDQDYAETLLIALGMARKKLGCSFTAMDGRDIAEDIRDNFVERSPGSQPSSYRFKVHYYEKNLHSDGKTKVGEGEILYIAPRHPSKAVRTSPYVTWDEALRDMDVDLEAGLWGAGPELSAEEADRLTFCCCECCHGNTCRGLSEAICGAFPQHSTNNQFFTPTMFSAYHREGYRAGMEARVDEFVSDDQAPPAPATFVV</sequence>
<evidence type="ECO:0008006" key="4">
    <source>
        <dbReference type="Google" id="ProtNLM"/>
    </source>
</evidence>
<reference evidence="2" key="1">
    <citation type="submission" date="2023-01" db="EMBL/GenBank/DDBJ databases">
        <title>Genome assembly of the deep-sea coral Lophelia pertusa.</title>
        <authorList>
            <person name="Herrera S."/>
            <person name="Cordes E."/>
        </authorList>
    </citation>
    <scope>NUCLEOTIDE SEQUENCE</scope>
    <source>
        <strain evidence="2">USNM1676648</strain>
        <tissue evidence="2">Polyp</tissue>
    </source>
</reference>